<dbReference type="OrthoDB" id="3187421at2"/>
<evidence type="ECO:0000256" key="1">
    <source>
        <dbReference type="ARBA" id="ARBA00005336"/>
    </source>
</evidence>
<organism evidence="4 5">
    <name type="scientific">Lentzea tibetensis</name>
    <dbReference type="NCBI Taxonomy" id="2591470"/>
    <lineage>
        <taxon>Bacteria</taxon>
        <taxon>Bacillati</taxon>
        <taxon>Actinomycetota</taxon>
        <taxon>Actinomycetes</taxon>
        <taxon>Pseudonocardiales</taxon>
        <taxon>Pseudonocardiaceae</taxon>
        <taxon>Lentzea</taxon>
    </lineage>
</organism>
<name>A0A563EZI5_9PSEU</name>
<dbReference type="SUPFAM" id="SSF52279">
    <property type="entry name" value="Beta-D-glucan exohydrolase, C-terminal domain"/>
    <property type="match status" value="1"/>
</dbReference>
<dbReference type="Proteomes" id="UP000316639">
    <property type="component" value="Unassembled WGS sequence"/>
</dbReference>
<dbReference type="InterPro" id="IPR036881">
    <property type="entry name" value="Glyco_hydro_3_C_sf"/>
</dbReference>
<comment type="similarity">
    <text evidence="1">Belongs to the glycosyl hydrolase 3 family.</text>
</comment>
<dbReference type="AlphaFoldDB" id="A0A563EZI5"/>
<protein>
    <submittedName>
        <fullName evidence="4">Glycosyl hydrolase</fullName>
    </submittedName>
</protein>
<dbReference type="InterPro" id="IPR026891">
    <property type="entry name" value="Fn3-like"/>
</dbReference>
<sequence length="658" mass="70358">MIGSLIQPAAAHAIPPDAVARAKMIVAQMTLDEKIDQMHGIKTATQYRVVPGNDRLKIPPLLVTNGPSGVGPGDVVQPSATALPAPISLAATWDVGASRRFGDIIGSETVNVGRNLMEAPTINIARVPTNGRTFEGYGEDPYLVGKLAVANIQAIQDHKVLANVKHYIANNQETNRFKVNEVIDERTLREIYLPAFEASMKEGKSASAMCAFPKINGTFSCEHPWLLTGLARDEWKWDGFYTSDFGAVHSTVESSKAGLDLEMPTGKFFGDELKKAVADGKVTVEEIDAKLVRRFAKMIEFGIFDRPITQTPIPAEKNGAVARALAQEGMVLLKNNGNLLPLDPKALKSIALIGPYAGAAMTGGGGSSKVKPLYTVKPLDGLKSRTTAPISYVDGADIDAAVAAAKAAEVAIVMVGDNATEGKDRPSLALDGNQDALVEAVVAANPKTVVVLKSGGPVLMPWLNKTPALLEAWYPGEEDGNAVAGVLFGEVNPSGKLPITFPRAPGDVPANTPAQYPGIDGTATYSEGVFVGYRHYDARKIAPLFPFGYGLSYTRFSVNAKIVGNVVHVQVINTGKREGSEVVQVYVGSPSTPTLQEAPRELGAFAKVSLKPGERRMVYLTLDDRAFSHWDTPSHNWKITPGQHKISVNGRPVGSIRR</sequence>
<keyword evidence="5" id="KW-1185">Reference proteome</keyword>
<dbReference type="Pfam" id="PF01915">
    <property type="entry name" value="Glyco_hydro_3_C"/>
    <property type="match status" value="1"/>
</dbReference>
<gene>
    <name evidence="4" type="ORF">FKR81_08340</name>
</gene>
<evidence type="ECO:0000259" key="3">
    <source>
        <dbReference type="SMART" id="SM01217"/>
    </source>
</evidence>
<dbReference type="PANTHER" id="PTHR42715">
    <property type="entry name" value="BETA-GLUCOSIDASE"/>
    <property type="match status" value="1"/>
</dbReference>
<dbReference type="Gene3D" id="3.20.20.300">
    <property type="entry name" value="Glycoside hydrolase, family 3, N-terminal domain"/>
    <property type="match status" value="1"/>
</dbReference>
<dbReference type="EMBL" id="VOBR01000004">
    <property type="protein sequence ID" value="TWP53079.1"/>
    <property type="molecule type" value="Genomic_DNA"/>
</dbReference>
<dbReference type="InterPro" id="IPR050288">
    <property type="entry name" value="Cellulose_deg_GH3"/>
</dbReference>
<evidence type="ECO:0000313" key="5">
    <source>
        <dbReference type="Proteomes" id="UP000316639"/>
    </source>
</evidence>
<reference evidence="4 5" key="1">
    <citation type="submission" date="2019-07" db="EMBL/GenBank/DDBJ databases">
        <title>Lentzea xizangensis sp. nov., isolated from Qinghai-Tibetan Plateau Soils.</title>
        <authorList>
            <person name="Huang J."/>
        </authorList>
    </citation>
    <scope>NUCLEOTIDE SEQUENCE [LARGE SCALE GENOMIC DNA]</scope>
    <source>
        <strain evidence="4 5">FXJ1.1311</strain>
    </source>
</reference>
<comment type="caution">
    <text evidence="4">The sequence shown here is derived from an EMBL/GenBank/DDBJ whole genome shotgun (WGS) entry which is preliminary data.</text>
</comment>
<dbReference type="Pfam" id="PF14310">
    <property type="entry name" value="Fn3-like"/>
    <property type="match status" value="1"/>
</dbReference>
<proteinExistence type="inferred from homology"/>
<dbReference type="InterPro" id="IPR036962">
    <property type="entry name" value="Glyco_hydro_3_N_sf"/>
</dbReference>
<dbReference type="InterPro" id="IPR017853">
    <property type="entry name" value="GH"/>
</dbReference>
<dbReference type="GO" id="GO:0004553">
    <property type="term" value="F:hydrolase activity, hydrolyzing O-glycosyl compounds"/>
    <property type="evidence" value="ECO:0007669"/>
    <property type="project" value="InterPro"/>
</dbReference>
<dbReference type="SMART" id="SM01217">
    <property type="entry name" value="Fn3_like"/>
    <property type="match status" value="1"/>
</dbReference>
<dbReference type="RefSeq" id="WP_146350332.1">
    <property type="nucleotide sequence ID" value="NZ_VOBR01000004.1"/>
</dbReference>
<accession>A0A563EZI5</accession>
<keyword evidence="2 4" id="KW-0378">Hydrolase</keyword>
<dbReference type="InterPro" id="IPR001764">
    <property type="entry name" value="Glyco_hydro_3_N"/>
</dbReference>
<dbReference type="Pfam" id="PF00933">
    <property type="entry name" value="Glyco_hydro_3"/>
    <property type="match status" value="1"/>
</dbReference>
<dbReference type="GO" id="GO:0005975">
    <property type="term" value="P:carbohydrate metabolic process"/>
    <property type="evidence" value="ECO:0007669"/>
    <property type="project" value="InterPro"/>
</dbReference>
<dbReference type="Gene3D" id="3.40.50.1700">
    <property type="entry name" value="Glycoside hydrolase family 3 C-terminal domain"/>
    <property type="match status" value="1"/>
</dbReference>
<evidence type="ECO:0000313" key="4">
    <source>
        <dbReference type="EMBL" id="TWP53079.1"/>
    </source>
</evidence>
<evidence type="ECO:0000256" key="2">
    <source>
        <dbReference type="ARBA" id="ARBA00022801"/>
    </source>
</evidence>
<dbReference type="Gene3D" id="2.60.40.10">
    <property type="entry name" value="Immunoglobulins"/>
    <property type="match status" value="1"/>
</dbReference>
<dbReference type="InterPro" id="IPR002772">
    <property type="entry name" value="Glyco_hydro_3_C"/>
</dbReference>
<dbReference type="PRINTS" id="PR00133">
    <property type="entry name" value="GLHYDRLASE3"/>
</dbReference>
<feature type="domain" description="Fibronectin type III-like" evidence="3">
    <location>
        <begin position="581"/>
        <end position="653"/>
    </location>
</feature>
<dbReference type="SUPFAM" id="SSF51445">
    <property type="entry name" value="(Trans)glycosidases"/>
    <property type="match status" value="1"/>
</dbReference>
<dbReference type="InterPro" id="IPR013783">
    <property type="entry name" value="Ig-like_fold"/>
</dbReference>
<dbReference type="PANTHER" id="PTHR42715:SF10">
    <property type="entry name" value="BETA-GLUCOSIDASE"/>
    <property type="match status" value="1"/>
</dbReference>